<dbReference type="RefSeq" id="WP_136863022.1">
    <property type="nucleotide sequence ID" value="NZ_SWCJ01000004.1"/>
</dbReference>
<feature type="transmembrane region" description="Helical" evidence="1">
    <location>
        <begin position="12"/>
        <end position="30"/>
    </location>
</feature>
<comment type="caution">
    <text evidence="2">The sequence shown here is derived from an EMBL/GenBank/DDBJ whole genome shotgun (WGS) entry which is preliminary data.</text>
</comment>
<keyword evidence="1" id="KW-0472">Membrane</keyword>
<organism evidence="2 3">
    <name type="scientific">Ferrimonas aestuarii</name>
    <dbReference type="NCBI Taxonomy" id="2569539"/>
    <lineage>
        <taxon>Bacteria</taxon>
        <taxon>Pseudomonadati</taxon>
        <taxon>Pseudomonadota</taxon>
        <taxon>Gammaproteobacteria</taxon>
        <taxon>Alteromonadales</taxon>
        <taxon>Ferrimonadaceae</taxon>
        <taxon>Ferrimonas</taxon>
    </lineage>
</organism>
<gene>
    <name evidence="2" type="ORF">FCL42_08770</name>
</gene>
<name>A0A4U1BSF9_9GAMM</name>
<dbReference type="Proteomes" id="UP000305675">
    <property type="component" value="Unassembled WGS sequence"/>
</dbReference>
<protein>
    <submittedName>
        <fullName evidence="2">Uncharacterized protein</fullName>
    </submittedName>
</protein>
<keyword evidence="1" id="KW-0812">Transmembrane</keyword>
<dbReference type="EMBL" id="SWCJ01000004">
    <property type="protein sequence ID" value="TKB56292.1"/>
    <property type="molecule type" value="Genomic_DNA"/>
</dbReference>
<dbReference type="AlphaFoldDB" id="A0A4U1BSF9"/>
<evidence type="ECO:0000256" key="1">
    <source>
        <dbReference type="SAM" id="Phobius"/>
    </source>
</evidence>
<evidence type="ECO:0000313" key="3">
    <source>
        <dbReference type="Proteomes" id="UP000305675"/>
    </source>
</evidence>
<evidence type="ECO:0000313" key="2">
    <source>
        <dbReference type="EMBL" id="TKB56292.1"/>
    </source>
</evidence>
<dbReference type="OrthoDB" id="6402027at2"/>
<keyword evidence="3" id="KW-1185">Reference proteome</keyword>
<proteinExistence type="predicted"/>
<accession>A0A4U1BSF9</accession>
<sequence length="149" mass="17144">MANRRRKYNNALIIILSLFGMMMLYVTNLISPDNENSYPLLPEGAQIEALVAENIVIRRQSPGWLSAPEHPSEQLELLMHRWHHAGLMPIAVPEPLPTSPVQVDLYLNQQAPITLLLYPDYNLLKLLGQEQWWRLTSHQVSDLLIRKDS</sequence>
<keyword evidence="1" id="KW-1133">Transmembrane helix</keyword>
<reference evidence="2 3" key="1">
    <citation type="submission" date="2019-04" db="EMBL/GenBank/DDBJ databases">
        <authorList>
            <person name="Hwang J.C."/>
        </authorList>
    </citation>
    <scope>NUCLEOTIDE SEQUENCE [LARGE SCALE GENOMIC DNA]</scope>
    <source>
        <strain evidence="2 3">IMCC35002</strain>
    </source>
</reference>